<keyword evidence="1" id="KW-0472">Membrane</keyword>
<evidence type="ECO:0000256" key="1">
    <source>
        <dbReference type="SAM" id="Phobius"/>
    </source>
</evidence>
<name>A0A2M8W058_9RHOB</name>
<dbReference type="InterPro" id="IPR021309">
    <property type="entry name" value="YgaP-like_TM"/>
</dbReference>
<evidence type="ECO:0000313" key="4">
    <source>
        <dbReference type="Proteomes" id="UP000228531"/>
    </source>
</evidence>
<dbReference type="OrthoDB" id="9804804at2"/>
<sequence length="70" mass="7218">MTANVGTFDRALRLVIGAALIVAPLLNVMGLGVNTMVAYILIAIGGILALTAVFGLCPIYSLLGIKTKSE</sequence>
<comment type="caution">
    <text evidence="3">The sequence shown here is derived from an EMBL/GenBank/DDBJ whole genome shotgun (WGS) entry which is preliminary data.</text>
</comment>
<dbReference type="RefSeq" id="WP_100369790.1">
    <property type="nucleotide sequence ID" value="NZ_PGTY01000005.1"/>
</dbReference>
<organism evidence="3 4">
    <name type="scientific">Yoonia maricola</name>
    <dbReference type="NCBI Taxonomy" id="420999"/>
    <lineage>
        <taxon>Bacteria</taxon>
        <taxon>Pseudomonadati</taxon>
        <taxon>Pseudomonadota</taxon>
        <taxon>Alphaproteobacteria</taxon>
        <taxon>Rhodobacterales</taxon>
        <taxon>Paracoccaceae</taxon>
        <taxon>Yoonia</taxon>
    </lineage>
</organism>
<dbReference type="Pfam" id="PF11127">
    <property type="entry name" value="YgaP-like_TM"/>
    <property type="match status" value="1"/>
</dbReference>
<keyword evidence="1" id="KW-0812">Transmembrane</keyword>
<dbReference type="Proteomes" id="UP000228531">
    <property type="component" value="Unassembled WGS sequence"/>
</dbReference>
<feature type="transmembrane region" description="Helical" evidence="1">
    <location>
        <begin position="37"/>
        <end position="63"/>
    </location>
</feature>
<accession>A0A2M8W058</accession>
<reference evidence="3 4" key="1">
    <citation type="submission" date="2017-11" db="EMBL/GenBank/DDBJ databases">
        <title>Genomic Encyclopedia of Archaeal and Bacterial Type Strains, Phase II (KMG-II): From Individual Species to Whole Genera.</title>
        <authorList>
            <person name="Goeker M."/>
        </authorList>
    </citation>
    <scope>NUCLEOTIDE SEQUENCE [LARGE SCALE GENOMIC DNA]</scope>
    <source>
        <strain evidence="3 4">DSM 29128</strain>
    </source>
</reference>
<evidence type="ECO:0000259" key="2">
    <source>
        <dbReference type="Pfam" id="PF11127"/>
    </source>
</evidence>
<feature type="transmembrane region" description="Helical" evidence="1">
    <location>
        <begin position="12"/>
        <end position="31"/>
    </location>
</feature>
<keyword evidence="1" id="KW-1133">Transmembrane helix</keyword>
<keyword evidence="4" id="KW-1185">Reference proteome</keyword>
<feature type="domain" description="Inner membrane protein YgaP-like transmembrane" evidence="2">
    <location>
        <begin position="1"/>
        <end position="69"/>
    </location>
</feature>
<dbReference type="EMBL" id="PGTY01000005">
    <property type="protein sequence ID" value="PJI84315.1"/>
    <property type="molecule type" value="Genomic_DNA"/>
</dbReference>
<protein>
    <recommendedName>
        <fullName evidence="2">Inner membrane protein YgaP-like transmembrane domain-containing protein</fullName>
    </recommendedName>
</protein>
<evidence type="ECO:0000313" key="3">
    <source>
        <dbReference type="EMBL" id="PJI84315.1"/>
    </source>
</evidence>
<dbReference type="AlphaFoldDB" id="A0A2M8W058"/>
<proteinExistence type="predicted"/>
<gene>
    <name evidence="3" type="ORF">BC777_3857</name>
</gene>